<dbReference type="InterPro" id="IPR029033">
    <property type="entry name" value="His_PPase_superfam"/>
</dbReference>
<proteinExistence type="predicted"/>
<feature type="compositionally biased region" description="Basic and acidic residues" evidence="1">
    <location>
        <begin position="742"/>
        <end position="758"/>
    </location>
</feature>
<evidence type="ECO:0000256" key="1">
    <source>
        <dbReference type="SAM" id="MobiDB-lite"/>
    </source>
</evidence>
<dbReference type="GO" id="GO:0016791">
    <property type="term" value="F:phosphatase activity"/>
    <property type="evidence" value="ECO:0007669"/>
    <property type="project" value="TreeGrafter"/>
</dbReference>
<organism evidence="2 3">
    <name type="scientific">Plasmodium vivax India VII</name>
    <dbReference type="NCBI Taxonomy" id="1077284"/>
    <lineage>
        <taxon>Eukaryota</taxon>
        <taxon>Sar</taxon>
        <taxon>Alveolata</taxon>
        <taxon>Apicomplexa</taxon>
        <taxon>Aconoidasida</taxon>
        <taxon>Haemosporida</taxon>
        <taxon>Plasmodiidae</taxon>
        <taxon>Plasmodium</taxon>
        <taxon>Plasmodium (Plasmodium)</taxon>
    </lineage>
</organism>
<sequence>MKGSYSYERSNPGNWNTNAQAMNRRKLNVKNGRSNDMYNYNAGVNKCSGPRANTSNDKKKGFVNEEEEEEAKGKAPQKNVASYHYVDHGYYNMGNANNASYAKQSYYNQAYVKFPNGKGAGGNPSAGGGYGGGGYGGGGYSGGGYGGNGYGGNGYGGNGYGGNGYGGNGYGGNGYGGNGYGGNGYGGNGYGGNGYGGNGYGGNGYGGNGYGSYGYGGSGYGGSGYAGYGNYGNHGNHGGHSGHGGHGGHGGYDNYEGHGNFSSQYGCYEGYSGYGGGGGYNSGGYNNSGGGGYTHGGHHQGNNNHGGTHDAHNHSASNYASNYGYHSYGAQESGHQASYEHGGAKYHHYHHPHKGNEVHVKYNELISDVYYKSSYYLKKNRKYMQKLLKTNCVINIFLVRHMEADHNREVLESKDKARDLIYKEIKYLDCKASEQGKQMCEDLKNDANNRMYQKIMQLYNDSLQRMDVPPVGGADRSGASNKGATIKGASNPGASNQGASNQGASNQGASNQGASNQGASNQGASNQGDSNQGASNPGASNPGASNQGASNQGASNQPSNSAANPGATPRKGILERNSDFVIISSPLRRCLETMKYYFNFKRNILVYESVREMAGNYFSDQRSKTSEVKKFCESNFEDYEVICFGENDILFGEKFRESSDQVYCRCLQFLKMAHALAVNYFASLERDSEEAAGEAGEDLCGAVDGAAGEVAAAEGVDKSVEEVQVKREVEVEPEGEAAPEVEVPRDTQEGNPLEKESQCGKSGQGGDAAEGDAPNGVDTAEVQKNPANENQPQESEKERVFNIVLVSHSSFISHFLALLDYFNLDERNFNNCEIRKVTLPLSNTFLFFNNVVNMQLARPLCTNNFPLVFRNKNKVLKKAFKDKNIYTLSTYNDFDEMTCQQPCTLVIYQYAALVKEEKYQKYLEKVKSFVQLANKEHEEEEQIYSNGMFKNYVKKEKKEMGRSILVTDASEHLLYVPEKNAWEVNRKGFFVGQNVVIIVLPDVEPTASANNPSKSKDPKDKSNELSLHMDSVIQVVNNYKHVQDLIKSKDFWKVLKDSISHLDLNTFQEYLIGRYTKVVTSEEADSFCYLDLASCLESKTFMEKFQDRCNGYLKRLKERCDAFAYVDLEQECRHINENLLTEMFPREYPSSGVSGRLPGTGDRATGKEDALLDERTLVRKKFMCIPRRAAVTAKVAAQALFGHSNQAATLGAASLAAGGGEALATSKNFLQENINTLKSFPQSIQNLNVEMFYRDHFFYFHCLHRFIKSKNKVEGLIISKLLAFLDLLRAFDVSATNKIFQKLSKLEGLIENNTSLDEEDRLVNTYSCDKKCAQANNTSYYDESARKYKAIQTLRGRKKGVVDDLNYMRYNLLTVSGGAENVFILNVLK</sequence>
<dbReference type="OrthoDB" id="496981at2759"/>
<dbReference type="Gene3D" id="3.40.50.1240">
    <property type="entry name" value="Phosphoglycerate mutase-like"/>
    <property type="match status" value="1"/>
</dbReference>
<evidence type="ECO:0008006" key="4">
    <source>
        <dbReference type="Google" id="ProtNLM"/>
    </source>
</evidence>
<dbReference type="Proteomes" id="UP000053562">
    <property type="component" value="Unassembled WGS sequence"/>
</dbReference>
<evidence type="ECO:0000313" key="3">
    <source>
        <dbReference type="Proteomes" id="UP000053562"/>
    </source>
</evidence>
<gene>
    <name evidence="2" type="ORF">PVIIG_03057</name>
</gene>
<dbReference type="InterPro" id="IPR050275">
    <property type="entry name" value="PGM_Phosphatase"/>
</dbReference>
<feature type="region of interest" description="Disordered" evidence="1">
    <location>
        <begin position="1"/>
        <end position="20"/>
    </location>
</feature>
<feature type="region of interest" description="Disordered" evidence="1">
    <location>
        <begin position="294"/>
        <end position="315"/>
    </location>
</feature>
<dbReference type="PANTHER" id="PTHR48100:SF1">
    <property type="entry name" value="HISTIDINE PHOSPHATASE FAMILY PROTEIN-RELATED"/>
    <property type="match status" value="1"/>
</dbReference>
<dbReference type="EMBL" id="KQ234274">
    <property type="protein sequence ID" value="KMZ80690.1"/>
    <property type="molecule type" value="Genomic_DNA"/>
</dbReference>
<feature type="region of interest" description="Disordered" evidence="1">
    <location>
        <begin position="48"/>
        <end position="76"/>
    </location>
</feature>
<accession>A0A0J9SCM9</accession>
<evidence type="ECO:0000313" key="2">
    <source>
        <dbReference type="EMBL" id="KMZ80690.1"/>
    </source>
</evidence>
<protein>
    <recommendedName>
        <fullName evidence="4">Phosphoglycerate mutase</fullName>
    </recommendedName>
</protein>
<dbReference type="GO" id="GO:0005737">
    <property type="term" value="C:cytoplasm"/>
    <property type="evidence" value="ECO:0007669"/>
    <property type="project" value="TreeGrafter"/>
</dbReference>
<reference evidence="2 3" key="1">
    <citation type="submission" date="2011-08" db="EMBL/GenBank/DDBJ databases">
        <title>The Genome Sequence of Plasmodium vivax India VII.</title>
        <authorList>
            <consortium name="The Broad Institute Genome Sequencing Platform"/>
            <consortium name="The Broad Institute Genome Sequencing Center for Infectious Disease"/>
            <person name="Neafsey D."/>
            <person name="Carlton J."/>
            <person name="Barnwell J."/>
            <person name="Collins W."/>
            <person name="Escalante A."/>
            <person name="Mullikin J."/>
            <person name="Saul A."/>
            <person name="Guigo R."/>
            <person name="Camara F."/>
            <person name="Young S.K."/>
            <person name="Zeng Q."/>
            <person name="Gargeya S."/>
            <person name="Fitzgerald M."/>
            <person name="Haas B."/>
            <person name="Abouelleil A."/>
            <person name="Alvarado L."/>
            <person name="Arachchi H.M."/>
            <person name="Berlin A."/>
            <person name="Brown A."/>
            <person name="Chapman S.B."/>
            <person name="Chen Z."/>
            <person name="Dunbar C."/>
            <person name="Freedman E."/>
            <person name="Gearin G."/>
            <person name="Gellesch M."/>
            <person name="Goldberg J."/>
            <person name="Griggs A."/>
            <person name="Gujja S."/>
            <person name="Heiman D."/>
            <person name="Howarth C."/>
            <person name="Larson L."/>
            <person name="Lui A."/>
            <person name="MacDonald P.J.P."/>
            <person name="Montmayeur A."/>
            <person name="Murphy C."/>
            <person name="Neiman D."/>
            <person name="Pearson M."/>
            <person name="Priest M."/>
            <person name="Roberts A."/>
            <person name="Saif S."/>
            <person name="Shea T."/>
            <person name="Shenoy N."/>
            <person name="Sisk P."/>
            <person name="Stolte C."/>
            <person name="Sykes S."/>
            <person name="Wortman J."/>
            <person name="Nusbaum C."/>
            <person name="Birren B."/>
        </authorList>
    </citation>
    <scope>NUCLEOTIDE SEQUENCE [LARGE SCALE GENOMIC DNA]</scope>
    <source>
        <strain evidence="2 3">India VII</strain>
    </source>
</reference>
<feature type="region of interest" description="Disordered" evidence="1">
    <location>
        <begin position="726"/>
        <end position="796"/>
    </location>
</feature>
<dbReference type="PANTHER" id="PTHR48100">
    <property type="entry name" value="BROAD-SPECIFICITY PHOSPHATASE YOR283W-RELATED"/>
    <property type="match status" value="1"/>
</dbReference>
<feature type="compositionally biased region" description="Polar residues" evidence="1">
    <location>
        <begin position="492"/>
        <end position="563"/>
    </location>
</feature>
<name>A0A0J9SCM9_PLAVI</name>
<feature type="compositionally biased region" description="Polar residues" evidence="1">
    <location>
        <begin position="7"/>
        <end position="20"/>
    </location>
</feature>
<feature type="region of interest" description="Disordered" evidence="1">
    <location>
        <begin position="466"/>
        <end position="571"/>
    </location>
</feature>
<dbReference type="SUPFAM" id="SSF53254">
    <property type="entry name" value="Phosphoglycerate mutase-like"/>
    <property type="match status" value="1"/>
</dbReference>